<dbReference type="Proteomes" id="UP000295198">
    <property type="component" value="Unassembled WGS sequence"/>
</dbReference>
<gene>
    <name evidence="2" type="ORF">EKO23_22475</name>
</gene>
<dbReference type="InterPro" id="IPR001466">
    <property type="entry name" value="Beta-lactam-related"/>
</dbReference>
<dbReference type="OrthoDB" id="9773047at2"/>
<feature type="domain" description="Beta-lactamase-related" evidence="1">
    <location>
        <begin position="79"/>
        <end position="373"/>
    </location>
</feature>
<keyword evidence="3" id="KW-1185">Reference proteome</keyword>
<dbReference type="PANTHER" id="PTHR43283">
    <property type="entry name" value="BETA-LACTAMASE-RELATED"/>
    <property type="match status" value="1"/>
</dbReference>
<dbReference type="SUPFAM" id="SSF56601">
    <property type="entry name" value="beta-lactamase/transpeptidase-like"/>
    <property type="match status" value="1"/>
</dbReference>
<keyword evidence="2" id="KW-0378">Hydrolase</keyword>
<proteinExistence type="predicted"/>
<comment type="caution">
    <text evidence="2">The sequence shown here is derived from an EMBL/GenBank/DDBJ whole genome shotgun (WGS) entry which is preliminary data.</text>
</comment>
<accession>A0A4Q4Z3C0</accession>
<dbReference type="EMBL" id="SDKM01000053">
    <property type="protein sequence ID" value="RYP82133.1"/>
    <property type="molecule type" value="Genomic_DNA"/>
</dbReference>
<dbReference type="AlphaFoldDB" id="A0A4Q4Z3C0"/>
<dbReference type="Pfam" id="PF00144">
    <property type="entry name" value="Beta-lactamase"/>
    <property type="match status" value="1"/>
</dbReference>
<sequence>MTGFPPEKDSRVTVANWQDPGSVRWAFRHMREIIPTQVIPAGPAPAADFAKRRDVDLAGITVHRLSGDTTSVEDVFDETSTDALIVLHDGVLLTERYYAGNTESTPHLLMSVSKSIVGCVAGILSDRGTLDVSASVEHYVPEVAHSGYGGATVRDLLDMRTGVQFRETYDSPDAEVRVMERSMGWHPRRDDDPVGAYAYLASLERAEPHGGTFTYRSADTDMLGWVCERAAGTRMADLVSTLLWRPMGAEADAEITCDAVGTGIHDGGISAVARDLARFGRLLMDGGTVDGREVVPAAWIEESWNRPDAVRAAFAASDNEEVLPGGWYRNQFWFVPTHLGEAMLCLGIHGQMVYVNRATRLVGVKLSSWPTPQHTASLVDTIRSFGAIGVALGAADGDLQPQARKGRKGRKGRRH</sequence>
<evidence type="ECO:0000313" key="2">
    <source>
        <dbReference type="EMBL" id="RYP82133.1"/>
    </source>
</evidence>
<organism evidence="2 3">
    <name type="scientific">Nocardioides guangzhouensis</name>
    <dbReference type="NCBI Taxonomy" id="2497878"/>
    <lineage>
        <taxon>Bacteria</taxon>
        <taxon>Bacillati</taxon>
        <taxon>Actinomycetota</taxon>
        <taxon>Actinomycetes</taxon>
        <taxon>Propionibacteriales</taxon>
        <taxon>Nocardioidaceae</taxon>
        <taxon>Nocardioides</taxon>
    </lineage>
</organism>
<evidence type="ECO:0000259" key="1">
    <source>
        <dbReference type="Pfam" id="PF00144"/>
    </source>
</evidence>
<dbReference type="InterPro" id="IPR050789">
    <property type="entry name" value="Diverse_Enzym_Activities"/>
</dbReference>
<name>A0A4Q4Z3C0_9ACTN</name>
<dbReference type="InterPro" id="IPR012338">
    <property type="entry name" value="Beta-lactam/transpept-like"/>
</dbReference>
<protein>
    <submittedName>
        <fullName evidence="2">Class C beta-lactamase-related serine hydrolase</fullName>
    </submittedName>
</protein>
<dbReference type="PANTHER" id="PTHR43283:SF7">
    <property type="entry name" value="BETA-LACTAMASE-RELATED DOMAIN-CONTAINING PROTEIN"/>
    <property type="match status" value="1"/>
</dbReference>
<evidence type="ECO:0000313" key="3">
    <source>
        <dbReference type="Proteomes" id="UP000295198"/>
    </source>
</evidence>
<reference evidence="2 3" key="1">
    <citation type="submission" date="2019-01" db="EMBL/GenBank/DDBJ databases">
        <title>Nocardioides guangzhouensis sp. nov., an actinobacterium isolated from soil.</title>
        <authorList>
            <person name="Fu Y."/>
            <person name="Cai Y."/>
            <person name="Lin Z."/>
            <person name="Chen P."/>
        </authorList>
    </citation>
    <scope>NUCLEOTIDE SEQUENCE [LARGE SCALE GENOMIC DNA]</scope>
    <source>
        <strain evidence="2 3">130</strain>
    </source>
</reference>
<dbReference type="GO" id="GO:0016787">
    <property type="term" value="F:hydrolase activity"/>
    <property type="evidence" value="ECO:0007669"/>
    <property type="project" value="UniProtKB-KW"/>
</dbReference>
<dbReference type="Gene3D" id="3.40.710.10">
    <property type="entry name" value="DD-peptidase/beta-lactamase superfamily"/>
    <property type="match status" value="1"/>
</dbReference>